<feature type="non-terminal residue" evidence="2">
    <location>
        <position position="1591"/>
    </location>
</feature>
<feature type="compositionally biased region" description="Acidic residues" evidence="1">
    <location>
        <begin position="1352"/>
        <end position="1361"/>
    </location>
</feature>
<feature type="region of interest" description="Disordered" evidence="1">
    <location>
        <begin position="723"/>
        <end position="747"/>
    </location>
</feature>
<protein>
    <submittedName>
        <fullName evidence="2">Uncharacterized protein</fullName>
    </submittedName>
</protein>
<feature type="region of interest" description="Disordered" evidence="1">
    <location>
        <begin position="514"/>
        <end position="690"/>
    </location>
</feature>
<feature type="compositionally biased region" description="Gly residues" evidence="1">
    <location>
        <begin position="589"/>
        <end position="627"/>
    </location>
</feature>
<evidence type="ECO:0000313" key="3">
    <source>
        <dbReference type="Proteomes" id="UP001595923"/>
    </source>
</evidence>
<proteinExistence type="predicted"/>
<organism evidence="2 3">
    <name type="scientific">Nocardiopsis mangrovi</name>
    <dbReference type="NCBI Taxonomy" id="1179818"/>
    <lineage>
        <taxon>Bacteria</taxon>
        <taxon>Bacillati</taxon>
        <taxon>Actinomycetota</taxon>
        <taxon>Actinomycetes</taxon>
        <taxon>Streptosporangiales</taxon>
        <taxon>Nocardiopsidaceae</taxon>
        <taxon>Nocardiopsis</taxon>
    </lineage>
</organism>
<accession>A0ABV9E4U7</accession>
<feature type="region of interest" description="Disordered" evidence="1">
    <location>
        <begin position="1291"/>
        <end position="1384"/>
    </location>
</feature>
<sequence length="1591" mass="164172">MRLVVHAAYRHPGERVAGGVVEEVVFVEAEVVPAGWVPPAGWSPVPAGDAHDGYLVLDLGDGLVLPEDPLEDARVMWEAGLDEFAFPGGVSRPEALGGSTEGVEAAGEDPYAYSGDEGGRVDSDSEMIDVAGGGVLSDSGSEDGGREGSDRRVSQAPGQADAEAADRVDPDHARERVAGLPLHDRIVLARLVDGRSPAEIPARHAVNIYHRLNVRSSDDAADIARAAGLTLESVQAEARGLVKKLSPGDRIVLARLRNEDRNQVDIAKDLPATTPHAFNTQASRVYRRMGQHSREEAVDIARAAGLTLESALADAEAAGPARTSALRGSRGSHLVSLPPAVGGLTPEQRANGLVRARTLTFDQYQVLVGLKDGKSAVGISRLTRLAVYWIEDLKVGLPADLGLDDITQAIALAGDREFPPPPPPVPAGELPPDARAHAWDRITGLKDGRHRALVLLGEGPDGETVAEQNDRIAGELNISPGVAASYITDAIGHLRLKGRDQAITFVRVTGLASGPGEAGGQGGPVPSAGQASRPVDEPIEISDDDSSESSDAGDEDIYGVSDDDVSDAGGSGAGRGRGPDDDGASGSAAVGGGRGGSGSGSGGGSAGGRGGGSAGGASSGSSGGGRGRGSEGVRGRRAYEEEDGPDDLYAPEPEREPAPVDPDDPWGGNRPVTPDFSALADRKEKERPRTVEDVVADLTYGYSPGDIRTYAAREAGWQVLMAGTGPERLPDGSGGDSGGGAGSSAGDGGTVIPVTALEGLDRTIAALAGRGLKIRQIVERTGTPEGTVKRNLRAMYIRVEGVGAAGDESGRRRDRLAALGRLARDAGLEPDPAFLPGTETVSVSDLVGLDRTIAALAGQGLKIRQIAERTGTPEGTVDNHLGAMYIRVEGVGAARDERGRGRDLLAELGRLAREAGLEPDPAFLPGTETVSVSDLVGLDRTIAALAGQGLKILDIADRTGTPSSTVDNHLGAMYIRVEGVGAARDESGRRRERLAELGRLAREAGLEPDPAFLPGTETVSVSDLVGLDRTIAALAGQGLKIRQIAERTGTPRITVMNHLRAMYIRVEGVGAARDERGRGRDLLAELGRLAREAGLEPDPAFLPGTETVSVSDLVGLDRTIAALAGQGLKILDIADRTGTPMRTVTDHLRAMYIRVEGVGAARDESGRRRDLLAELGRLAREAGLDADPAFLPGTETVSVSDLVGLDRTIAALAGQGLKIRQIADRTGTPSSTVDDRLGAMYIRVGAGRGGERGRLAALGRLAREAGLEPDPALLRGAATGGRTGIAGVVPAPGSHEVANDPEWLPDADGGVSPGDPLTDFLVEAGALSPDARGTRGVAPRSPEAGPAHDPEDLPDADDADGGDSVGGAGPSAGGQEPGGGMGNTVRARVDDVAADEWARMSLPIVETVGGAVAGVEGAHVLATTIEQANSFWEYTRYDRDMVDDGLAADGDVAPDDHDDFWWIVGDIDAVLERAMLPVAVTVHVGAGAGLLGRLGIDPDGPLDAAVGAVVDVPHYLTGTFGTRAVEDAPAYVMLRVPGGFPAVYVAGEPGDGPGSVLVGRGARGVRGVRLVVHAAYRHPGERVAGGVVEEV</sequence>
<feature type="compositionally biased region" description="Basic and acidic residues" evidence="1">
    <location>
        <begin position="680"/>
        <end position="690"/>
    </location>
</feature>
<keyword evidence="3" id="KW-1185">Reference proteome</keyword>
<feature type="region of interest" description="Disordered" evidence="1">
    <location>
        <begin position="92"/>
        <end position="172"/>
    </location>
</feature>
<dbReference type="Gene3D" id="1.10.10.10">
    <property type="entry name" value="Winged helix-like DNA-binding domain superfamily/Winged helix DNA-binding domain"/>
    <property type="match status" value="1"/>
</dbReference>
<dbReference type="Proteomes" id="UP001595923">
    <property type="component" value="Unassembled WGS sequence"/>
</dbReference>
<feature type="compositionally biased region" description="Acidic residues" evidence="1">
    <location>
        <begin position="537"/>
        <end position="566"/>
    </location>
</feature>
<feature type="compositionally biased region" description="Basic and acidic residues" evidence="1">
    <location>
        <begin position="143"/>
        <end position="153"/>
    </location>
</feature>
<comment type="caution">
    <text evidence="2">The sequence shown here is derived from an EMBL/GenBank/DDBJ whole genome shotgun (WGS) entry which is preliminary data.</text>
</comment>
<evidence type="ECO:0000313" key="2">
    <source>
        <dbReference type="EMBL" id="MFC4566092.1"/>
    </source>
</evidence>
<feature type="compositionally biased region" description="Gly residues" evidence="1">
    <location>
        <begin position="732"/>
        <end position="747"/>
    </location>
</feature>
<name>A0ABV9E4U7_9ACTN</name>
<gene>
    <name evidence="2" type="ORF">ACFO4E_29925</name>
</gene>
<feature type="compositionally biased region" description="Basic and acidic residues" evidence="1">
    <location>
        <begin position="628"/>
        <end position="639"/>
    </location>
</feature>
<feature type="compositionally biased region" description="Gly residues" evidence="1">
    <location>
        <begin position="1363"/>
        <end position="1382"/>
    </location>
</feature>
<dbReference type="InterPro" id="IPR036388">
    <property type="entry name" value="WH-like_DNA-bd_sf"/>
</dbReference>
<reference evidence="3" key="1">
    <citation type="journal article" date="2019" name="Int. J. Syst. Evol. Microbiol.">
        <title>The Global Catalogue of Microorganisms (GCM) 10K type strain sequencing project: providing services to taxonomists for standard genome sequencing and annotation.</title>
        <authorList>
            <consortium name="The Broad Institute Genomics Platform"/>
            <consortium name="The Broad Institute Genome Sequencing Center for Infectious Disease"/>
            <person name="Wu L."/>
            <person name="Ma J."/>
        </authorList>
    </citation>
    <scope>NUCLEOTIDE SEQUENCE [LARGE SCALE GENOMIC DNA]</scope>
    <source>
        <strain evidence="3">XZYJ18</strain>
    </source>
</reference>
<dbReference type="EMBL" id="JBHSFQ010000072">
    <property type="protein sequence ID" value="MFC4566092.1"/>
    <property type="molecule type" value="Genomic_DNA"/>
</dbReference>
<evidence type="ECO:0000256" key="1">
    <source>
        <dbReference type="SAM" id="MobiDB-lite"/>
    </source>
</evidence>